<sequence>MIYTVFTETDWQIVTSNFPGKDLYFARHDCMEPGMRSWMILSERKCRECGEAVPDNIQTLVALLGWKENE</sequence>
<gene>
    <name evidence="1" type="ORF">LCGC14_3081650</name>
</gene>
<accession>A0A0F8WD24</accession>
<dbReference type="EMBL" id="LAZR01065840">
    <property type="protein sequence ID" value="KKK54742.1"/>
    <property type="molecule type" value="Genomic_DNA"/>
</dbReference>
<protein>
    <submittedName>
        <fullName evidence="1">Uncharacterized protein</fullName>
    </submittedName>
</protein>
<proteinExistence type="predicted"/>
<comment type="caution">
    <text evidence="1">The sequence shown here is derived from an EMBL/GenBank/DDBJ whole genome shotgun (WGS) entry which is preliminary data.</text>
</comment>
<evidence type="ECO:0000313" key="1">
    <source>
        <dbReference type="EMBL" id="KKK54742.1"/>
    </source>
</evidence>
<organism evidence="1">
    <name type="scientific">marine sediment metagenome</name>
    <dbReference type="NCBI Taxonomy" id="412755"/>
    <lineage>
        <taxon>unclassified sequences</taxon>
        <taxon>metagenomes</taxon>
        <taxon>ecological metagenomes</taxon>
    </lineage>
</organism>
<dbReference type="AlphaFoldDB" id="A0A0F8WD24"/>
<name>A0A0F8WD24_9ZZZZ</name>
<reference evidence="1" key="1">
    <citation type="journal article" date="2015" name="Nature">
        <title>Complex archaea that bridge the gap between prokaryotes and eukaryotes.</title>
        <authorList>
            <person name="Spang A."/>
            <person name="Saw J.H."/>
            <person name="Jorgensen S.L."/>
            <person name="Zaremba-Niedzwiedzka K."/>
            <person name="Martijn J."/>
            <person name="Lind A.E."/>
            <person name="van Eijk R."/>
            <person name="Schleper C."/>
            <person name="Guy L."/>
            <person name="Ettema T.J."/>
        </authorList>
    </citation>
    <scope>NUCLEOTIDE SEQUENCE</scope>
</reference>